<dbReference type="EC" id="3.7.1.3" evidence="4 5"/>
<comment type="function">
    <text evidence="4 5">Catalyzes the cleavage of L-kynurenine (L-Kyn) and L-3-hydroxykynurenine (L-3OHKyn) into anthranilic acid (AA) and 3-hydroxyanthranilic acid (3-OHAA), respectively.</text>
</comment>
<organism evidence="6 7">
    <name type="scientific">Clytia hemisphaerica</name>
    <dbReference type="NCBI Taxonomy" id="252671"/>
    <lineage>
        <taxon>Eukaryota</taxon>
        <taxon>Metazoa</taxon>
        <taxon>Cnidaria</taxon>
        <taxon>Hydrozoa</taxon>
        <taxon>Hydroidolina</taxon>
        <taxon>Leptothecata</taxon>
        <taxon>Obeliida</taxon>
        <taxon>Clytiidae</taxon>
        <taxon>Clytia</taxon>
    </lineage>
</organism>
<dbReference type="GO" id="GO:0097053">
    <property type="term" value="P:L-kynurenine catabolic process"/>
    <property type="evidence" value="ECO:0007669"/>
    <property type="project" value="UniProtKB-UniRule"/>
</dbReference>
<dbReference type="Proteomes" id="UP000594262">
    <property type="component" value="Unplaced"/>
</dbReference>
<dbReference type="GO" id="GO:0019805">
    <property type="term" value="P:quinolinate biosynthetic process"/>
    <property type="evidence" value="ECO:0007669"/>
    <property type="project" value="UniProtKB-UniRule"/>
</dbReference>
<dbReference type="GO" id="GO:0005737">
    <property type="term" value="C:cytoplasm"/>
    <property type="evidence" value="ECO:0007669"/>
    <property type="project" value="UniProtKB-SubCell"/>
</dbReference>
<dbReference type="SUPFAM" id="SSF53383">
    <property type="entry name" value="PLP-dependent transferases"/>
    <property type="match status" value="1"/>
</dbReference>
<dbReference type="InterPro" id="IPR015424">
    <property type="entry name" value="PyrdxlP-dep_Trfase"/>
</dbReference>
<dbReference type="AlphaFoldDB" id="A0A7M5UHD6"/>
<comment type="catalytic activity">
    <reaction evidence="4 5">
        <text>L-kynurenine + H2O = anthranilate + L-alanine + H(+)</text>
        <dbReference type="Rhea" id="RHEA:16813"/>
        <dbReference type="ChEBI" id="CHEBI:15377"/>
        <dbReference type="ChEBI" id="CHEBI:15378"/>
        <dbReference type="ChEBI" id="CHEBI:16567"/>
        <dbReference type="ChEBI" id="CHEBI:57959"/>
        <dbReference type="ChEBI" id="CHEBI:57972"/>
        <dbReference type="EC" id="3.7.1.3"/>
    </reaction>
</comment>
<dbReference type="EnsemblMetazoa" id="CLYHEMT010357.1">
    <property type="protein sequence ID" value="CLYHEMP010357.1"/>
    <property type="gene ID" value="CLYHEMG010357"/>
</dbReference>
<dbReference type="GO" id="GO:0030170">
    <property type="term" value="F:pyridoxal phosphate binding"/>
    <property type="evidence" value="ECO:0007669"/>
    <property type="project" value="UniProtKB-UniRule"/>
</dbReference>
<evidence type="ECO:0000313" key="6">
    <source>
        <dbReference type="EnsemblMetazoa" id="CLYHEMP010357.1"/>
    </source>
</evidence>
<dbReference type="GO" id="GO:0030429">
    <property type="term" value="F:kynureninase activity"/>
    <property type="evidence" value="ECO:0007669"/>
    <property type="project" value="UniProtKB-UniRule"/>
</dbReference>
<dbReference type="InterPro" id="IPR015422">
    <property type="entry name" value="PyrdxlP-dep_Trfase_small"/>
</dbReference>
<dbReference type="Gene3D" id="3.90.1150.10">
    <property type="entry name" value="Aspartate Aminotransferase, domain 1"/>
    <property type="match status" value="1"/>
</dbReference>
<feature type="binding site" evidence="4">
    <location>
        <position position="249"/>
    </location>
    <ligand>
        <name>pyridoxal 5'-phosphate</name>
        <dbReference type="ChEBI" id="CHEBI:597326"/>
    </ligand>
</feature>
<dbReference type="UniPathway" id="UPA00334">
    <property type="reaction ID" value="UER00455"/>
</dbReference>
<sequence>MEHPSVTLKNLAKENNIYDITSKDLATLLDKQDELSKYRKQFAYPRMKTLPKVDLSIVNGEEDCVYLCGHSLGLCPKKTEDVMMEEIKKWKEMGVEGHMNGKYPWAFIEEYIFKQMARLVGCKEIEVWIMNTLSVNLNVMMVPFYRPNPNRHKILIETGAFPSDHIAVEAQIRYHGYDPATSLLIAKPRTGEESIKMDDLIELIEKEGDEIALILFAGVQYYTGQFFDLKRITDAGHKKGCIVGFDLAHAVGNVELKLHDWNVDFACWCTYKYMNSGPGATGGVYLHEKYANENYNLKRHAGWWGVDFENRFKMDNSDLPFVPGPAGFAHSNPPLFSTMGLFASLEQFDDVGIQKLVKKQRLLTGYLELLINTHFNKPNEKQHVSYITPLSIEERGCMLSFAFSFPIENIFAGLVKRGVVCDVRKPKVLRIAPAPFYNSFDDVHRFVQILLDVIEQNKNEN</sequence>
<feature type="binding site" evidence="4">
    <location>
        <position position="303"/>
    </location>
    <ligand>
        <name>pyridoxal 5'-phosphate</name>
        <dbReference type="ChEBI" id="CHEBI:597326"/>
    </ligand>
</feature>
<dbReference type="GO" id="GO:0043420">
    <property type="term" value="P:anthranilate metabolic process"/>
    <property type="evidence" value="ECO:0007669"/>
    <property type="project" value="UniProtKB-UniRule"/>
</dbReference>
<dbReference type="Pfam" id="PF22580">
    <property type="entry name" value="KYNU_C"/>
    <property type="match status" value="1"/>
</dbReference>
<evidence type="ECO:0000256" key="1">
    <source>
        <dbReference type="ARBA" id="ARBA00022642"/>
    </source>
</evidence>
<feature type="modified residue" description="N6-(pyridoxal phosphate)lysine" evidence="4">
    <location>
        <position position="272"/>
    </location>
</feature>
<name>A0A7M5UHD6_9CNID</name>
<dbReference type="NCBIfam" id="TIGR01814">
    <property type="entry name" value="kynureninase"/>
    <property type="match status" value="1"/>
</dbReference>
<dbReference type="FunFam" id="3.40.640.10:FF:000031">
    <property type="entry name" value="Kynureninase"/>
    <property type="match status" value="1"/>
</dbReference>
<dbReference type="InterPro" id="IPR010111">
    <property type="entry name" value="Kynureninase"/>
</dbReference>
<dbReference type="UniPathway" id="UPA00253">
    <property type="reaction ID" value="UER00329"/>
</dbReference>
<dbReference type="PANTHER" id="PTHR14084:SF0">
    <property type="entry name" value="KYNURENINASE"/>
    <property type="match status" value="1"/>
</dbReference>
<keyword evidence="3 4" id="KW-0663">Pyridoxal phosphate</keyword>
<feature type="binding site" evidence="4">
    <location>
        <position position="134"/>
    </location>
    <ligand>
        <name>pyridoxal 5'-phosphate</name>
        <dbReference type="ChEBI" id="CHEBI:597326"/>
    </ligand>
</feature>
<evidence type="ECO:0000256" key="5">
    <source>
        <dbReference type="PIRNR" id="PIRNR038800"/>
    </source>
</evidence>
<dbReference type="InterPro" id="IPR015421">
    <property type="entry name" value="PyrdxlP-dep_Trfase_major"/>
</dbReference>
<comment type="caution">
    <text evidence="4">Lacks conserved residue(s) required for the propagation of feature annotation.</text>
</comment>
<evidence type="ECO:0000256" key="2">
    <source>
        <dbReference type="ARBA" id="ARBA00022801"/>
    </source>
</evidence>
<comment type="subunit">
    <text evidence="4 5">Homodimer.</text>
</comment>
<feature type="binding site" evidence="4">
    <location>
        <position position="271"/>
    </location>
    <ligand>
        <name>pyridoxal 5'-phosphate</name>
        <dbReference type="ChEBI" id="CHEBI:597326"/>
    </ligand>
</feature>
<reference evidence="6" key="1">
    <citation type="submission" date="2021-01" db="UniProtKB">
        <authorList>
            <consortium name="EnsemblMetazoa"/>
        </authorList>
    </citation>
    <scope>IDENTIFICATION</scope>
</reference>
<keyword evidence="4 5" id="KW-0963">Cytoplasm</keyword>
<feature type="binding site" evidence="4">
    <location>
        <position position="332"/>
    </location>
    <ligand>
        <name>pyridoxal 5'-phosphate</name>
        <dbReference type="ChEBI" id="CHEBI:597326"/>
    </ligand>
</feature>
<feature type="binding site" evidence="4">
    <location>
        <position position="246"/>
    </location>
    <ligand>
        <name>pyridoxal 5'-phosphate</name>
        <dbReference type="ChEBI" id="CHEBI:597326"/>
    </ligand>
</feature>
<evidence type="ECO:0000256" key="3">
    <source>
        <dbReference type="ARBA" id="ARBA00022898"/>
    </source>
</evidence>
<dbReference type="GO" id="GO:0034354">
    <property type="term" value="P:'de novo' NAD+ biosynthetic process from L-tryptophan"/>
    <property type="evidence" value="ECO:0007669"/>
    <property type="project" value="UniProtKB-UniRule"/>
</dbReference>
<dbReference type="PANTHER" id="PTHR14084">
    <property type="entry name" value="KYNURENINASE"/>
    <property type="match status" value="1"/>
</dbReference>
<dbReference type="HAMAP" id="MF_01970">
    <property type="entry name" value="Kynureninase"/>
    <property type="match status" value="1"/>
</dbReference>
<evidence type="ECO:0000313" key="7">
    <source>
        <dbReference type="Proteomes" id="UP000594262"/>
    </source>
</evidence>
<comment type="similarity">
    <text evidence="4 5">Belongs to the kynureninase family.</text>
</comment>
<keyword evidence="2 4" id="KW-0378">Hydrolase</keyword>
<evidence type="ECO:0000256" key="4">
    <source>
        <dbReference type="HAMAP-Rule" id="MF_03017"/>
    </source>
</evidence>
<feature type="binding site" evidence="4">
    <location>
        <position position="133"/>
    </location>
    <ligand>
        <name>pyridoxal 5'-phosphate</name>
        <dbReference type="ChEBI" id="CHEBI:597326"/>
    </ligand>
</feature>
<comment type="pathway">
    <text evidence="4 5">Amino-acid degradation; L-kynurenine degradation; L-alanine and anthranilate from L-kynurenine: step 1/1.</text>
</comment>
<keyword evidence="1 4" id="KW-0662">Pyridine nucleotide biosynthesis</keyword>
<dbReference type="GO" id="GO:0019441">
    <property type="term" value="P:L-tryptophan catabolic process to kynurenine"/>
    <property type="evidence" value="ECO:0007669"/>
    <property type="project" value="TreeGrafter"/>
</dbReference>
<feature type="binding site" evidence="4">
    <location>
        <begin position="161"/>
        <end position="164"/>
    </location>
    <ligand>
        <name>pyridoxal 5'-phosphate</name>
        <dbReference type="ChEBI" id="CHEBI:597326"/>
    </ligand>
</feature>
<dbReference type="OrthoDB" id="5978656at2759"/>
<dbReference type="PIRSF" id="PIRSF038800">
    <property type="entry name" value="KYNU"/>
    <property type="match status" value="1"/>
</dbReference>
<comment type="catalytic activity">
    <reaction evidence="5">
        <text>3-hydroxy-L-kynurenine + H2O = 3-hydroxyanthranilate + L-alanine + H(+)</text>
        <dbReference type="Rhea" id="RHEA:25143"/>
        <dbReference type="ChEBI" id="CHEBI:15377"/>
        <dbReference type="ChEBI" id="CHEBI:15378"/>
        <dbReference type="ChEBI" id="CHEBI:36559"/>
        <dbReference type="ChEBI" id="CHEBI:57972"/>
        <dbReference type="ChEBI" id="CHEBI:58125"/>
        <dbReference type="EC" id="3.7.1.3"/>
    </reaction>
</comment>
<protein>
    <recommendedName>
        <fullName evidence="4 5">Kynureninase</fullName>
        <ecNumber evidence="4 5">3.7.1.3</ecNumber>
    </recommendedName>
    <alternativeName>
        <fullName evidence="4">L-kynurenine hydrolase</fullName>
    </alternativeName>
</protein>
<keyword evidence="7" id="KW-1185">Reference proteome</keyword>
<proteinExistence type="inferred from homology"/>
<dbReference type="Gene3D" id="3.40.640.10">
    <property type="entry name" value="Type I PLP-dependent aspartate aminotransferase-like (Major domain)"/>
    <property type="match status" value="1"/>
</dbReference>
<comment type="subcellular location">
    <subcellularLocation>
        <location evidence="4 5">Cytoplasm</location>
    </subcellularLocation>
</comment>
<gene>
    <name evidence="4" type="primary">KYNU</name>
</gene>
<comment type="pathway">
    <text evidence="4 5">Cofactor biosynthesis; NAD(+) biosynthesis; quinolinate from L-kynurenine: step 2/3.</text>
</comment>
<accession>A0A7M5UHD6</accession>
<comment type="cofactor">
    <cofactor evidence="4 5">
        <name>pyridoxal 5'-phosphate</name>
        <dbReference type="ChEBI" id="CHEBI:597326"/>
    </cofactor>
</comment>